<accession>A0A4Y8M2W8</accession>
<dbReference type="Gene3D" id="3.40.630.30">
    <property type="match status" value="1"/>
</dbReference>
<dbReference type="PROSITE" id="PS51186">
    <property type="entry name" value="GNAT"/>
    <property type="match status" value="1"/>
</dbReference>
<dbReference type="InterPro" id="IPR000182">
    <property type="entry name" value="GNAT_dom"/>
</dbReference>
<sequence length="163" mass="18578">MPPKVSIRPWTEGDLLLLQRMNTEEMWAHLGGPESDVAVIARHQRYLRAVPGKVRMFVILFGSEPAGNVGYWQRRWKEQDVYEAGWGVLPDFQGQGIATLATSEMLDILRTDDPKAVVHTFPSFDNPASNAICRKLGFSFLNETEFEFPPGSWIKCNDWRLVL</sequence>
<proteinExistence type="inferred from homology"/>
<dbReference type="CDD" id="cd04301">
    <property type="entry name" value="NAT_SF"/>
    <property type="match status" value="1"/>
</dbReference>
<dbReference type="Proteomes" id="UP000297900">
    <property type="component" value="Unassembled WGS sequence"/>
</dbReference>
<evidence type="ECO:0000313" key="6">
    <source>
        <dbReference type="Proteomes" id="UP000297900"/>
    </source>
</evidence>
<evidence type="ECO:0000259" key="4">
    <source>
        <dbReference type="PROSITE" id="PS51186"/>
    </source>
</evidence>
<keyword evidence="6" id="KW-1185">Reference proteome</keyword>
<dbReference type="InterPro" id="IPR016181">
    <property type="entry name" value="Acyl_CoA_acyltransferase"/>
</dbReference>
<name>A0A4Y8M2W8_9BACL</name>
<reference evidence="5 6" key="1">
    <citation type="submission" date="2019-03" db="EMBL/GenBank/DDBJ databases">
        <title>Cohnella endophytica sp. nov., a novel endophytic bacterium isolated from bark of Sonneratia apetala.</title>
        <authorList>
            <person name="Tuo L."/>
        </authorList>
    </citation>
    <scope>NUCLEOTIDE SEQUENCE [LARGE SCALE GENOMIC DNA]</scope>
    <source>
        <strain evidence="5 6">CCTCC AB 208254</strain>
    </source>
</reference>
<keyword evidence="2" id="KW-0012">Acyltransferase</keyword>
<dbReference type="SUPFAM" id="SSF55729">
    <property type="entry name" value="Acyl-CoA N-acyltransferases (Nat)"/>
    <property type="match status" value="1"/>
</dbReference>
<comment type="similarity">
    <text evidence="3">Belongs to the acetyltransferase family. RimJ subfamily.</text>
</comment>
<dbReference type="GO" id="GO:0008999">
    <property type="term" value="F:protein-N-terminal-alanine acetyltransferase activity"/>
    <property type="evidence" value="ECO:0007669"/>
    <property type="project" value="TreeGrafter"/>
</dbReference>
<dbReference type="OrthoDB" id="2631610at2"/>
<feature type="domain" description="N-acetyltransferase" evidence="4">
    <location>
        <begin position="5"/>
        <end position="163"/>
    </location>
</feature>
<evidence type="ECO:0000313" key="5">
    <source>
        <dbReference type="EMBL" id="TFE26345.1"/>
    </source>
</evidence>
<dbReference type="GO" id="GO:0005737">
    <property type="term" value="C:cytoplasm"/>
    <property type="evidence" value="ECO:0007669"/>
    <property type="project" value="TreeGrafter"/>
</dbReference>
<protein>
    <submittedName>
        <fullName evidence="5">N-acetyltransferase</fullName>
    </submittedName>
</protein>
<dbReference type="Pfam" id="PF13302">
    <property type="entry name" value="Acetyltransf_3"/>
    <property type="match status" value="1"/>
</dbReference>
<evidence type="ECO:0000256" key="1">
    <source>
        <dbReference type="ARBA" id="ARBA00022679"/>
    </source>
</evidence>
<evidence type="ECO:0000256" key="2">
    <source>
        <dbReference type="ARBA" id="ARBA00023315"/>
    </source>
</evidence>
<comment type="caution">
    <text evidence="5">The sequence shown here is derived from an EMBL/GenBank/DDBJ whole genome shotgun (WGS) entry which is preliminary data.</text>
</comment>
<dbReference type="InterPro" id="IPR051531">
    <property type="entry name" value="N-acetyltransferase"/>
</dbReference>
<dbReference type="EMBL" id="SOMN01000014">
    <property type="protein sequence ID" value="TFE26345.1"/>
    <property type="molecule type" value="Genomic_DNA"/>
</dbReference>
<dbReference type="PANTHER" id="PTHR43792">
    <property type="entry name" value="GNAT FAMILY, PUTATIVE (AFU_ORTHOLOGUE AFUA_3G00765)-RELATED-RELATED"/>
    <property type="match status" value="1"/>
</dbReference>
<dbReference type="AlphaFoldDB" id="A0A4Y8M2W8"/>
<keyword evidence="1 5" id="KW-0808">Transferase</keyword>
<gene>
    <name evidence="5" type="ORF">E2980_11800</name>
</gene>
<organism evidence="5 6">
    <name type="scientific">Cohnella luojiensis</name>
    <dbReference type="NCBI Taxonomy" id="652876"/>
    <lineage>
        <taxon>Bacteria</taxon>
        <taxon>Bacillati</taxon>
        <taxon>Bacillota</taxon>
        <taxon>Bacilli</taxon>
        <taxon>Bacillales</taxon>
        <taxon>Paenibacillaceae</taxon>
        <taxon>Cohnella</taxon>
    </lineage>
</organism>
<evidence type="ECO:0000256" key="3">
    <source>
        <dbReference type="ARBA" id="ARBA00038502"/>
    </source>
</evidence>
<dbReference type="PANTHER" id="PTHR43792:SF8">
    <property type="entry name" value="[RIBOSOMAL PROTEIN US5]-ALANINE N-ACETYLTRANSFERASE"/>
    <property type="match status" value="1"/>
</dbReference>